<sequence length="165" mass="18464">MQRAAQQQQQQMISQNSLGSLSFSSSMSLSREDEEMSRSALSTFRAEEEEIERKKMEEETKRLATIHEENGSEDDGGEDKTAEERETGGGKADEARHRVASSVWSGRHCSCPGTSRSSVTICFWLLHWQLVWLFVLDGIHVCVEGIGLEKKGYSQIFSGLCTSNL</sequence>
<dbReference type="AlphaFoldDB" id="A0A059APV9"/>
<accession>A0A059APV9</accession>
<organism evidence="2">
    <name type="scientific">Eucalyptus grandis</name>
    <name type="common">Flooded gum</name>
    <dbReference type="NCBI Taxonomy" id="71139"/>
    <lineage>
        <taxon>Eukaryota</taxon>
        <taxon>Viridiplantae</taxon>
        <taxon>Streptophyta</taxon>
        <taxon>Embryophyta</taxon>
        <taxon>Tracheophyta</taxon>
        <taxon>Spermatophyta</taxon>
        <taxon>Magnoliopsida</taxon>
        <taxon>eudicotyledons</taxon>
        <taxon>Gunneridae</taxon>
        <taxon>Pentapetalae</taxon>
        <taxon>rosids</taxon>
        <taxon>malvids</taxon>
        <taxon>Myrtales</taxon>
        <taxon>Myrtaceae</taxon>
        <taxon>Myrtoideae</taxon>
        <taxon>Eucalypteae</taxon>
        <taxon>Eucalyptus</taxon>
    </lineage>
</organism>
<protein>
    <submittedName>
        <fullName evidence="2">Uncharacterized protein</fullName>
    </submittedName>
</protein>
<dbReference type="InParanoid" id="A0A059APV9"/>
<evidence type="ECO:0000256" key="1">
    <source>
        <dbReference type="SAM" id="MobiDB-lite"/>
    </source>
</evidence>
<dbReference type="EMBL" id="KK198761">
    <property type="protein sequence ID" value="KCW55873.1"/>
    <property type="molecule type" value="Genomic_DNA"/>
</dbReference>
<feature type="compositionally biased region" description="Low complexity" evidence="1">
    <location>
        <begin position="1"/>
        <end position="29"/>
    </location>
</feature>
<proteinExistence type="predicted"/>
<evidence type="ECO:0000313" key="2">
    <source>
        <dbReference type="EMBL" id="KCW55873.1"/>
    </source>
</evidence>
<gene>
    <name evidence="2" type="ORF">EUGRSUZ_I01679</name>
</gene>
<dbReference type="PANTHER" id="PTHR21470:SF10">
    <property type="entry name" value="RAB6-INTERACTING GOLGIN"/>
    <property type="match status" value="1"/>
</dbReference>
<name>A0A059APV9_EUCGR</name>
<dbReference type="Pfam" id="PF04949">
    <property type="entry name" value="Transcrip_act"/>
    <property type="match status" value="1"/>
</dbReference>
<dbReference type="InterPro" id="IPR007033">
    <property type="entry name" value="GORAB"/>
</dbReference>
<reference evidence="2" key="1">
    <citation type="submission" date="2013-07" db="EMBL/GenBank/DDBJ databases">
        <title>The genome of Eucalyptus grandis.</title>
        <authorList>
            <person name="Schmutz J."/>
            <person name="Hayes R."/>
            <person name="Myburg A."/>
            <person name="Tuskan G."/>
            <person name="Grattapaglia D."/>
            <person name="Rokhsar D.S."/>
        </authorList>
    </citation>
    <scope>NUCLEOTIDE SEQUENCE</scope>
    <source>
        <tissue evidence="2">Leaf extractions</tissue>
    </source>
</reference>
<feature type="region of interest" description="Disordered" evidence="1">
    <location>
        <begin position="1"/>
        <end position="97"/>
    </location>
</feature>
<dbReference type="PANTHER" id="PTHR21470">
    <property type="entry name" value="RAB6-INTERACTING PROTEIN GORAB"/>
    <property type="match status" value="1"/>
</dbReference>
<feature type="compositionally biased region" description="Basic and acidic residues" evidence="1">
    <location>
        <begin position="78"/>
        <end position="97"/>
    </location>
</feature>
<feature type="compositionally biased region" description="Basic and acidic residues" evidence="1">
    <location>
        <begin position="51"/>
        <end position="70"/>
    </location>
</feature>
<dbReference type="Gramene" id="KCW55873">
    <property type="protein sequence ID" value="KCW55873"/>
    <property type="gene ID" value="EUGRSUZ_I01679"/>
</dbReference>